<evidence type="ECO:0000313" key="3">
    <source>
        <dbReference type="Proteomes" id="UP000298663"/>
    </source>
</evidence>
<gene>
    <name evidence="2" type="ORF">L596_006068</name>
</gene>
<evidence type="ECO:0000313" key="2">
    <source>
        <dbReference type="EMBL" id="TMS39563.1"/>
    </source>
</evidence>
<comment type="caution">
    <text evidence="2">The sequence shown here is derived from an EMBL/GenBank/DDBJ whole genome shotgun (WGS) entry which is preliminary data.</text>
</comment>
<name>A0A4V6I8U4_STECR</name>
<accession>A0A4V6I8U4</accession>
<reference evidence="2 3" key="1">
    <citation type="journal article" date="2015" name="Genome Biol.">
        <title>Comparative genomics of Steinernema reveals deeply conserved gene regulatory networks.</title>
        <authorList>
            <person name="Dillman A.R."/>
            <person name="Macchietto M."/>
            <person name="Porter C.F."/>
            <person name="Rogers A."/>
            <person name="Williams B."/>
            <person name="Antoshechkin I."/>
            <person name="Lee M.M."/>
            <person name="Goodwin Z."/>
            <person name="Lu X."/>
            <person name="Lewis E.E."/>
            <person name="Goodrich-Blair H."/>
            <person name="Stock S.P."/>
            <person name="Adams B.J."/>
            <person name="Sternberg P.W."/>
            <person name="Mortazavi A."/>
        </authorList>
    </citation>
    <scope>NUCLEOTIDE SEQUENCE [LARGE SCALE GENOMIC DNA]</scope>
    <source>
        <strain evidence="2 3">ALL</strain>
    </source>
</reference>
<dbReference type="Proteomes" id="UP000298663">
    <property type="component" value="Chromosome X"/>
</dbReference>
<keyword evidence="3" id="KW-1185">Reference proteome</keyword>
<keyword evidence="1" id="KW-0812">Transmembrane</keyword>
<keyword evidence="1" id="KW-0472">Membrane</keyword>
<keyword evidence="1" id="KW-1133">Transmembrane helix</keyword>
<protein>
    <submittedName>
        <fullName evidence="2">Uncharacterized protein</fullName>
    </submittedName>
</protein>
<reference evidence="2 3" key="2">
    <citation type="journal article" date="2019" name="G3 (Bethesda)">
        <title>Hybrid Assembly of the Genome of the Entomopathogenic Nematode Steinernema carpocapsae Identifies the X-Chromosome.</title>
        <authorList>
            <person name="Serra L."/>
            <person name="Macchietto M."/>
            <person name="Macias-Munoz A."/>
            <person name="McGill C.J."/>
            <person name="Rodriguez I.M."/>
            <person name="Rodriguez B."/>
            <person name="Murad R."/>
            <person name="Mortazavi A."/>
        </authorList>
    </citation>
    <scope>NUCLEOTIDE SEQUENCE [LARGE SCALE GENOMIC DNA]</scope>
    <source>
        <strain evidence="2 3">ALL</strain>
    </source>
</reference>
<proteinExistence type="predicted"/>
<dbReference type="EMBL" id="AZBU02000001">
    <property type="protein sequence ID" value="TMS39563.1"/>
    <property type="molecule type" value="Genomic_DNA"/>
</dbReference>
<feature type="transmembrane region" description="Helical" evidence="1">
    <location>
        <begin position="6"/>
        <end position="30"/>
    </location>
</feature>
<evidence type="ECO:0000256" key="1">
    <source>
        <dbReference type="SAM" id="Phobius"/>
    </source>
</evidence>
<sequence length="92" mass="10152">MVLVNVWTLPLLTAFFVLSTVVSCYVLGVLNGLHPADWSAISDISKLPYQQSLYAELSNITALLGSMRVCLHETSADRRLLYILSHAGNVLF</sequence>
<organism evidence="2 3">
    <name type="scientific">Steinernema carpocapsae</name>
    <name type="common">Entomopathogenic nematode</name>
    <dbReference type="NCBI Taxonomy" id="34508"/>
    <lineage>
        <taxon>Eukaryota</taxon>
        <taxon>Metazoa</taxon>
        <taxon>Ecdysozoa</taxon>
        <taxon>Nematoda</taxon>
        <taxon>Chromadorea</taxon>
        <taxon>Rhabditida</taxon>
        <taxon>Tylenchina</taxon>
        <taxon>Panagrolaimomorpha</taxon>
        <taxon>Strongyloidoidea</taxon>
        <taxon>Steinernematidae</taxon>
        <taxon>Steinernema</taxon>
    </lineage>
</organism>
<dbReference type="EMBL" id="CM016762">
    <property type="protein sequence ID" value="TMS39563.1"/>
    <property type="molecule type" value="Genomic_DNA"/>
</dbReference>
<dbReference type="AlphaFoldDB" id="A0A4V6I8U4"/>